<keyword evidence="1" id="KW-0175">Coiled coil</keyword>
<dbReference type="Proteomes" id="UP000054359">
    <property type="component" value="Unassembled WGS sequence"/>
</dbReference>
<keyword evidence="3" id="KW-1185">Reference proteome</keyword>
<name>A0A087TRD2_STEMI</name>
<protein>
    <submittedName>
        <fullName evidence="2">Uncharacterized protein</fullName>
    </submittedName>
</protein>
<reference evidence="2 3" key="1">
    <citation type="submission" date="2013-11" db="EMBL/GenBank/DDBJ databases">
        <title>Genome sequencing of Stegodyphus mimosarum.</title>
        <authorList>
            <person name="Bechsgaard J."/>
        </authorList>
    </citation>
    <scope>NUCLEOTIDE SEQUENCE [LARGE SCALE GENOMIC DNA]</scope>
</reference>
<sequence length="84" mass="9813">MDFPMLDNNTNCITACYAEDTGIHFSSWNRGFAIIRIQDRVRQIENRCKKLRTSIKALKSKLLLILHHRRKDVDEGFLYIMTGA</sequence>
<dbReference type="AlphaFoldDB" id="A0A087TRD2"/>
<evidence type="ECO:0000313" key="2">
    <source>
        <dbReference type="EMBL" id="KFM67671.1"/>
    </source>
</evidence>
<accession>A0A087TRD2</accession>
<organism evidence="2 3">
    <name type="scientific">Stegodyphus mimosarum</name>
    <name type="common">African social velvet spider</name>
    <dbReference type="NCBI Taxonomy" id="407821"/>
    <lineage>
        <taxon>Eukaryota</taxon>
        <taxon>Metazoa</taxon>
        <taxon>Ecdysozoa</taxon>
        <taxon>Arthropoda</taxon>
        <taxon>Chelicerata</taxon>
        <taxon>Arachnida</taxon>
        <taxon>Araneae</taxon>
        <taxon>Araneomorphae</taxon>
        <taxon>Entelegynae</taxon>
        <taxon>Eresoidea</taxon>
        <taxon>Eresidae</taxon>
        <taxon>Stegodyphus</taxon>
    </lineage>
</organism>
<evidence type="ECO:0000256" key="1">
    <source>
        <dbReference type="SAM" id="Coils"/>
    </source>
</evidence>
<feature type="coiled-coil region" evidence="1">
    <location>
        <begin position="34"/>
        <end position="61"/>
    </location>
</feature>
<proteinExistence type="predicted"/>
<feature type="non-terminal residue" evidence="2">
    <location>
        <position position="84"/>
    </location>
</feature>
<gene>
    <name evidence="2" type="ORF">X975_22293</name>
</gene>
<evidence type="ECO:0000313" key="3">
    <source>
        <dbReference type="Proteomes" id="UP000054359"/>
    </source>
</evidence>
<dbReference type="EMBL" id="KK116394">
    <property type="protein sequence ID" value="KFM67671.1"/>
    <property type="molecule type" value="Genomic_DNA"/>
</dbReference>